<reference evidence="3 4" key="1">
    <citation type="journal article" date="2006" name="Science">
        <title>Phytophthora genome sequences uncover evolutionary origins and mechanisms of pathogenesis.</title>
        <authorList>
            <person name="Tyler B.M."/>
            <person name="Tripathy S."/>
            <person name="Zhang X."/>
            <person name="Dehal P."/>
            <person name="Jiang R.H."/>
            <person name="Aerts A."/>
            <person name="Arredondo F.D."/>
            <person name="Baxter L."/>
            <person name="Bensasson D."/>
            <person name="Beynon J.L."/>
            <person name="Chapman J."/>
            <person name="Damasceno C.M."/>
            <person name="Dorrance A.E."/>
            <person name="Dou D."/>
            <person name="Dickerman A.W."/>
            <person name="Dubchak I.L."/>
            <person name="Garbelotto M."/>
            <person name="Gijzen M."/>
            <person name="Gordon S.G."/>
            <person name="Govers F."/>
            <person name="Grunwald N.J."/>
            <person name="Huang W."/>
            <person name="Ivors K.L."/>
            <person name="Jones R.W."/>
            <person name="Kamoun S."/>
            <person name="Krampis K."/>
            <person name="Lamour K.H."/>
            <person name="Lee M.K."/>
            <person name="McDonald W.H."/>
            <person name="Medina M."/>
            <person name="Meijer H.J."/>
            <person name="Nordberg E.K."/>
            <person name="Maclean D.J."/>
            <person name="Ospina-Giraldo M.D."/>
            <person name="Morris P.F."/>
            <person name="Phuntumart V."/>
            <person name="Putnam N.H."/>
            <person name="Rash S."/>
            <person name="Rose J.K."/>
            <person name="Sakihama Y."/>
            <person name="Salamov A.A."/>
            <person name="Savidor A."/>
            <person name="Scheuring C.F."/>
            <person name="Smith B.M."/>
            <person name="Sobral B.W."/>
            <person name="Terry A."/>
            <person name="Torto-Alalibo T.A."/>
            <person name="Win J."/>
            <person name="Xu Z."/>
            <person name="Zhang H."/>
            <person name="Grigoriev I.V."/>
            <person name="Rokhsar D.S."/>
            <person name="Boore J.L."/>
        </authorList>
    </citation>
    <scope>NUCLEOTIDE SEQUENCE [LARGE SCALE GENOMIC DNA]</scope>
    <source>
        <strain evidence="3 4">P6497</strain>
    </source>
</reference>
<dbReference type="Proteomes" id="UP000002640">
    <property type="component" value="Unassembled WGS sequence"/>
</dbReference>
<name>G4Z9Q5_PHYSP</name>
<dbReference type="RefSeq" id="XP_009521886.1">
    <property type="nucleotide sequence ID" value="XM_009523591.1"/>
</dbReference>
<dbReference type="InParanoid" id="G4Z9Q5"/>
<dbReference type="EMBL" id="JH159153">
    <property type="protein sequence ID" value="EGZ19169.1"/>
    <property type="molecule type" value="Genomic_DNA"/>
</dbReference>
<dbReference type="AlphaFoldDB" id="G4Z9Q5"/>
<evidence type="ECO:0000313" key="4">
    <source>
        <dbReference type="Proteomes" id="UP000002640"/>
    </source>
</evidence>
<evidence type="ECO:0000313" key="3">
    <source>
        <dbReference type="EMBL" id="EGZ19169.1"/>
    </source>
</evidence>
<protein>
    <recommendedName>
        <fullName evidence="5">M96 mating-specific protein family</fullName>
    </recommendedName>
</protein>
<dbReference type="GeneID" id="20637870"/>
<evidence type="ECO:0000256" key="2">
    <source>
        <dbReference type="SAM" id="MobiDB-lite"/>
    </source>
</evidence>
<organism evidence="3 4">
    <name type="scientific">Phytophthora sojae (strain P6497)</name>
    <name type="common">Soybean stem and root rot agent</name>
    <name type="synonym">Phytophthora megasperma f. sp. glycines</name>
    <dbReference type="NCBI Taxonomy" id="1094619"/>
    <lineage>
        <taxon>Eukaryota</taxon>
        <taxon>Sar</taxon>
        <taxon>Stramenopiles</taxon>
        <taxon>Oomycota</taxon>
        <taxon>Peronosporomycetes</taxon>
        <taxon>Peronosporales</taxon>
        <taxon>Peronosporaceae</taxon>
        <taxon>Phytophthora</taxon>
    </lineage>
</organism>
<evidence type="ECO:0008006" key="5">
    <source>
        <dbReference type="Google" id="ProtNLM"/>
    </source>
</evidence>
<feature type="region of interest" description="Disordered" evidence="2">
    <location>
        <begin position="1"/>
        <end position="33"/>
    </location>
</feature>
<keyword evidence="4" id="KW-1185">Reference proteome</keyword>
<feature type="coiled-coil region" evidence="1">
    <location>
        <begin position="153"/>
        <end position="228"/>
    </location>
</feature>
<accession>G4Z9Q5</accession>
<proteinExistence type="predicted"/>
<evidence type="ECO:0000256" key="1">
    <source>
        <dbReference type="SAM" id="Coils"/>
    </source>
</evidence>
<feature type="compositionally biased region" description="Polar residues" evidence="2">
    <location>
        <begin position="13"/>
        <end position="28"/>
    </location>
</feature>
<keyword evidence="1" id="KW-0175">Coiled coil</keyword>
<sequence length="377" mass="42799">MEELNEAEDSMLISPSSSQNRQEASPSTYGLEASGANYDVHRRAKPFLKRVHSLEIPDLVYEGRGSSRDEEDAPNVANTNLFEADNFGNDGFSHAELDELLAGYDLLDTPLTNPATLSAPQKRVSGSPAHVASLLFKPQSIWEDIAARQLQLRQSAEEENAKLRGLLDQQRQQARNFRRMIRRRRDEELLGEIHLSKRPKISNNEEIFDELLQELDELCANLDRVFAEKNMARVPCPGRERQVYPNAADREEFVEFLDKNRVPFDLQRAENAVWAFLQSSRELKKQSGCASKSSVGFTYYENGLTSYVSERRVTRKYAEENRTVFISRTLAEPTTCTSWSVGLRFIETMQVVVRRGDAMASGQETTIIESLISVSRL</sequence>
<dbReference type="KEGG" id="psoj:PHYSODRAFT_248879"/>
<gene>
    <name evidence="3" type="ORF">PHYSODRAFT_248879</name>
</gene>